<dbReference type="Pfam" id="PF21001">
    <property type="entry name" value="YqiJ_N"/>
    <property type="match status" value="1"/>
</dbReference>
<feature type="transmembrane region" description="Helical" evidence="1">
    <location>
        <begin position="92"/>
        <end position="113"/>
    </location>
</feature>
<feature type="domain" description="Inner membrane protein YqiJ N-terminal" evidence="2">
    <location>
        <begin position="8"/>
        <end position="145"/>
    </location>
</feature>
<evidence type="ECO:0000313" key="3">
    <source>
        <dbReference type="EMBL" id="QQU00708.1"/>
    </source>
</evidence>
<keyword evidence="1" id="KW-1133">Transmembrane helix</keyword>
<evidence type="ECO:0000313" key="4">
    <source>
        <dbReference type="Proteomes" id="UP000596202"/>
    </source>
</evidence>
<gene>
    <name evidence="3" type="ORF">I6I88_02730</name>
</gene>
<sequence length="237" mass="26889">MKDIIHHLFFPVSNAIMTVLMIISVIYWLFSALMGGLDGIGIDAQPEVDVDVDVDVDTNFDLQQNHVDILHDKDPDIDEPTLSHEPNLFMKILHYMNVGQVPFMMVLTIFKFFTWAGSLLTTLSPHIIKFGNWSIIILIPLAIVAIILTHYVTLPLGNFLKKTGYHGDESIDFIGREGLMQSSIDADKHGIMQLVVDQDPIKIMVASWDGEPIQFGDRVYVIERSKTTNLYYVVKRM</sequence>
<keyword evidence="1" id="KW-0812">Transmembrane</keyword>
<proteinExistence type="predicted"/>
<feature type="transmembrane region" description="Helical" evidence="1">
    <location>
        <begin position="133"/>
        <end position="152"/>
    </location>
</feature>
<accession>A0A9Q7E9D6</accession>
<reference evidence="3 4" key="1">
    <citation type="submission" date="2021-01" db="EMBL/GenBank/DDBJ databases">
        <title>FDA dAtabase for Regulatory Grade micrObial Sequences (FDA-ARGOS): Supporting development and validation of Infectious Disease Dx tests.</title>
        <authorList>
            <person name="Sproer C."/>
            <person name="Gronow S."/>
            <person name="Severitt S."/>
            <person name="Schroder I."/>
            <person name="Tallon L."/>
            <person name="Sadzewicz L."/>
            <person name="Zhao X."/>
            <person name="Boylan J."/>
            <person name="Ott S."/>
            <person name="Bowen H."/>
            <person name="Vavikolanu K."/>
            <person name="Mehta A."/>
            <person name="Aluvathingal J."/>
            <person name="Nadendla S."/>
            <person name="Lowell S."/>
            <person name="Myers T."/>
            <person name="Yan Y."/>
            <person name="Sichtig H."/>
        </authorList>
    </citation>
    <scope>NUCLEOTIDE SEQUENCE [LARGE SCALE GENOMIC DNA]</scope>
    <source>
        <strain evidence="3 4">FDAARGOS_1131</strain>
    </source>
</reference>
<dbReference type="GeneID" id="93526549"/>
<dbReference type="RefSeq" id="WP_002990368.1">
    <property type="nucleotide sequence ID" value="NZ_CP068108.1"/>
</dbReference>
<feature type="transmembrane region" description="Helical" evidence="1">
    <location>
        <begin position="12"/>
        <end position="30"/>
    </location>
</feature>
<dbReference type="OrthoDB" id="996420at2"/>
<evidence type="ECO:0000256" key="1">
    <source>
        <dbReference type="SAM" id="Phobius"/>
    </source>
</evidence>
<dbReference type="AlphaFoldDB" id="A0A9Q7E9D6"/>
<dbReference type="Gene3D" id="2.40.50.140">
    <property type="entry name" value="Nucleic acid-binding proteins"/>
    <property type="match status" value="1"/>
</dbReference>
<dbReference type="InterPro" id="IPR012340">
    <property type="entry name" value="NA-bd_OB-fold"/>
</dbReference>
<evidence type="ECO:0000259" key="2">
    <source>
        <dbReference type="Pfam" id="PF21001"/>
    </source>
</evidence>
<dbReference type="EMBL" id="CP068108">
    <property type="protein sequence ID" value="QQU00708.1"/>
    <property type="molecule type" value="Genomic_DNA"/>
</dbReference>
<dbReference type="Proteomes" id="UP000596202">
    <property type="component" value="Chromosome"/>
</dbReference>
<protein>
    <submittedName>
        <fullName evidence="3">DUF1449 family protein</fullName>
    </submittedName>
</protein>
<keyword evidence="1" id="KW-0472">Membrane</keyword>
<name>A0A9Q7E9D6_MYROD</name>
<organism evidence="3 4">
    <name type="scientific">Myroides odoratus</name>
    <name type="common">Flavobacterium odoratum</name>
    <dbReference type="NCBI Taxonomy" id="256"/>
    <lineage>
        <taxon>Bacteria</taxon>
        <taxon>Pseudomonadati</taxon>
        <taxon>Bacteroidota</taxon>
        <taxon>Flavobacteriia</taxon>
        <taxon>Flavobacteriales</taxon>
        <taxon>Flavobacteriaceae</taxon>
        <taxon>Myroides</taxon>
    </lineage>
</organism>
<dbReference type="InterPro" id="IPR048376">
    <property type="entry name" value="YqiJ_N"/>
</dbReference>